<accession>D3F3A0</accession>
<dbReference type="GO" id="GO:0008270">
    <property type="term" value="F:zinc ion binding"/>
    <property type="evidence" value="ECO:0007669"/>
    <property type="project" value="UniProtKB-KW"/>
</dbReference>
<evidence type="ECO:0000313" key="1">
    <source>
        <dbReference type="EMBL" id="ADB50380.1"/>
    </source>
</evidence>
<keyword evidence="2" id="KW-1185">Reference proteome</keyword>
<reference evidence="1 2" key="1">
    <citation type="journal article" date="2010" name="Stand. Genomic Sci.">
        <title>Complete genome sequence of Conexibacter woesei type strain (ID131577).</title>
        <authorList>
            <person name="Pukall R."/>
            <person name="Lapidus A."/>
            <person name="Glavina Del Rio T."/>
            <person name="Copeland A."/>
            <person name="Tice H."/>
            <person name="Cheng J.-F."/>
            <person name="Lucas S."/>
            <person name="Chen F."/>
            <person name="Nolan M."/>
            <person name="Bruce D."/>
            <person name="Goodwin L."/>
            <person name="Pitluck S."/>
            <person name="Mavromatis K."/>
            <person name="Ivanova N."/>
            <person name="Ovchinnikova G."/>
            <person name="Pati A."/>
            <person name="Chen A."/>
            <person name="Palaniappan K."/>
            <person name="Land M."/>
            <person name="Hauser L."/>
            <person name="Chang Y.-J."/>
            <person name="Jeffries C.D."/>
            <person name="Chain P."/>
            <person name="Meincke L."/>
            <person name="Sims D."/>
            <person name="Brettin T."/>
            <person name="Detter J.C."/>
            <person name="Rohde M."/>
            <person name="Goeker M."/>
            <person name="Bristow J."/>
            <person name="Eisen J.A."/>
            <person name="Markowitz V."/>
            <person name="Kyrpides N.C."/>
            <person name="Klenk H.-P."/>
            <person name="Hugenholtz P."/>
        </authorList>
    </citation>
    <scope>NUCLEOTIDE SEQUENCE [LARGE SCALE GENOMIC DNA]</scope>
    <source>
        <strain evidence="2">DSM 14684 / CIP 108061 / JCM 11494 / NBRC 100937 / ID131577</strain>
    </source>
</reference>
<dbReference type="Gene3D" id="2.120.10.30">
    <property type="entry name" value="TolB, C-terminal domain"/>
    <property type="match status" value="1"/>
</dbReference>
<dbReference type="eggNOG" id="COG3391">
    <property type="taxonomic scope" value="Bacteria"/>
</dbReference>
<dbReference type="STRING" id="469383.Cwoe_1954"/>
<dbReference type="InterPro" id="IPR011042">
    <property type="entry name" value="6-blade_b-propeller_TolB-like"/>
</dbReference>
<dbReference type="HOGENOM" id="CLU_841671_0_0_11"/>
<dbReference type="PANTHER" id="PTHR24104">
    <property type="entry name" value="E3 UBIQUITIN-PROTEIN LIGASE NHLRC1-RELATED"/>
    <property type="match status" value="1"/>
</dbReference>
<evidence type="ECO:0000313" key="2">
    <source>
        <dbReference type="Proteomes" id="UP000008229"/>
    </source>
</evidence>
<proteinExistence type="predicted"/>
<dbReference type="InterPro" id="IPR050952">
    <property type="entry name" value="TRIM-NHL_E3_ligases"/>
</dbReference>
<dbReference type="KEGG" id="cwo:Cwoe_1954"/>
<reference evidence="2" key="2">
    <citation type="submission" date="2010-01" db="EMBL/GenBank/DDBJ databases">
        <title>The complete genome of Conexibacter woesei DSM 14684.</title>
        <authorList>
            <consortium name="US DOE Joint Genome Institute (JGI-PGF)"/>
            <person name="Lucas S."/>
            <person name="Copeland A."/>
            <person name="Lapidus A."/>
            <person name="Glavina del Rio T."/>
            <person name="Dalin E."/>
            <person name="Tice H."/>
            <person name="Bruce D."/>
            <person name="Goodwin L."/>
            <person name="Pitluck S."/>
            <person name="Kyrpides N."/>
            <person name="Mavromatis K."/>
            <person name="Ivanova N."/>
            <person name="Mikhailova N."/>
            <person name="Chertkov O."/>
            <person name="Brettin T."/>
            <person name="Detter J.C."/>
            <person name="Han C."/>
            <person name="Larimer F."/>
            <person name="Land M."/>
            <person name="Hauser L."/>
            <person name="Markowitz V."/>
            <person name="Cheng J.-F."/>
            <person name="Hugenholtz P."/>
            <person name="Woyke T."/>
            <person name="Wu D."/>
            <person name="Pukall R."/>
            <person name="Steenblock K."/>
            <person name="Schneider S."/>
            <person name="Klenk H.-P."/>
            <person name="Eisen J.A."/>
        </authorList>
    </citation>
    <scope>NUCLEOTIDE SEQUENCE [LARGE SCALE GENOMIC DNA]</scope>
    <source>
        <strain evidence="2">DSM 14684 / CIP 108061 / JCM 11494 / NBRC 100937 / ID131577</strain>
    </source>
</reference>
<dbReference type="Proteomes" id="UP000008229">
    <property type="component" value="Chromosome"/>
</dbReference>
<dbReference type="AlphaFoldDB" id="D3F3A0"/>
<name>D3F3A0_CONWI</name>
<organism evidence="1 2">
    <name type="scientific">Conexibacter woesei (strain DSM 14684 / CCUG 47730 / CIP 108061 / JCM 11494 / NBRC 100937 / ID131577)</name>
    <dbReference type="NCBI Taxonomy" id="469383"/>
    <lineage>
        <taxon>Bacteria</taxon>
        <taxon>Bacillati</taxon>
        <taxon>Actinomycetota</taxon>
        <taxon>Thermoleophilia</taxon>
        <taxon>Solirubrobacterales</taxon>
        <taxon>Conexibacteraceae</taxon>
        <taxon>Conexibacter</taxon>
    </lineage>
</organism>
<dbReference type="EMBL" id="CP001854">
    <property type="protein sequence ID" value="ADB50380.1"/>
    <property type="molecule type" value="Genomic_DNA"/>
</dbReference>
<dbReference type="RefSeq" id="WP_012933431.1">
    <property type="nucleotide sequence ID" value="NC_013739.1"/>
</dbReference>
<protein>
    <submittedName>
        <fullName evidence="1">NHL repeat containing protein</fullName>
    </submittedName>
</protein>
<dbReference type="PANTHER" id="PTHR24104:SF25">
    <property type="entry name" value="PROTEIN LIN-41"/>
    <property type="match status" value="1"/>
</dbReference>
<sequence>MTGVVQAPGASYVWEEGWAAPPGDALAGAGWAHHGLAVTADQRIVGAQSGGDAICIFDRDGRLDTSWPSGLVEAHGMALTGPPGEERLWVADPGFAMVPDGVRGYSLHRPSQHGRVVCFDLAGNRLAELPVPPPADPAFGGGVLGGYAPTGVAVDERDGSLWVADGYGQGLVHRFTRDGDLALTLTGADGAGRFDCPHAVFVDRRSRPRLYVADRGNARLQVHDLDGRFLGVVGDGLWSPTAMVACGERLIVAELDARLAVLDAEDRLVGYVGRDDDAPEREGWPNAVGADGRTVRPPALTPGRFNSPHGLAVDARGDLHVAEWLIGGRWIRLRREAVRS</sequence>
<gene>
    <name evidence="1" type="ordered locus">Cwoe_1954</name>
</gene>
<dbReference type="SUPFAM" id="SSF63825">
    <property type="entry name" value="YWTD domain"/>
    <property type="match status" value="1"/>
</dbReference>